<evidence type="ECO:0000259" key="2">
    <source>
        <dbReference type="PROSITE" id="PS51352"/>
    </source>
</evidence>
<dbReference type="GO" id="GO:0016209">
    <property type="term" value="F:antioxidant activity"/>
    <property type="evidence" value="ECO:0007669"/>
    <property type="project" value="InterPro"/>
</dbReference>
<dbReference type="InterPro" id="IPR000866">
    <property type="entry name" value="AhpC/TSA"/>
</dbReference>
<reference evidence="3" key="1">
    <citation type="submission" date="2015-05" db="EMBL/GenBank/DDBJ databases">
        <title>Permanent draft genome of Rhodopirellula islandicus K833.</title>
        <authorList>
            <person name="Kizina J."/>
            <person name="Richter M."/>
            <person name="Glockner F.O."/>
            <person name="Harder J."/>
        </authorList>
    </citation>
    <scope>NUCLEOTIDE SEQUENCE [LARGE SCALE GENOMIC DNA]</scope>
    <source>
        <strain evidence="3">K833</strain>
    </source>
</reference>
<dbReference type="EMBL" id="LECT01000017">
    <property type="protein sequence ID" value="KLU05833.1"/>
    <property type="molecule type" value="Genomic_DNA"/>
</dbReference>
<feature type="domain" description="Thioredoxin" evidence="2">
    <location>
        <begin position="283"/>
        <end position="425"/>
    </location>
</feature>
<dbReference type="InterPro" id="IPR013766">
    <property type="entry name" value="Thioredoxin_domain"/>
</dbReference>
<accession>A0A0J1BGZ6</accession>
<dbReference type="AlphaFoldDB" id="A0A0J1BGZ6"/>
<dbReference type="CDD" id="cd02966">
    <property type="entry name" value="TlpA_like_family"/>
    <property type="match status" value="1"/>
</dbReference>
<evidence type="ECO:0000313" key="3">
    <source>
        <dbReference type="EMBL" id="KLU05833.1"/>
    </source>
</evidence>
<dbReference type="InterPro" id="IPR050553">
    <property type="entry name" value="Thioredoxin_ResA/DsbE_sf"/>
</dbReference>
<dbReference type="PROSITE" id="PS51352">
    <property type="entry name" value="THIOREDOXIN_2"/>
    <property type="match status" value="1"/>
</dbReference>
<dbReference type="Pfam" id="PF09865">
    <property type="entry name" value="DUF2092"/>
    <property type="match status" value="1"/>
</dbReference>
<dbReference type="PATRIC" id="fig|595434.4.peg.2351"/>
<proteinExistence type="predicted"/>
<dbReference type="STRING" id="595434.RISK_002465"/>
<dbReference type="Gene3D" id="3.40.30.10">
    <property type="entry name" value="Glutaredoxin"/>
    <property type="match status" value="1"/>
</dbReference>
<dbReference type="Proteomes" id="UP000036367">
    <property type="component" value="Unassembled WGS sequence"/>
</dbReference>
<keyword evidence="4" id="KW-1185">Reference proteome</keyword>
<name>A0A0J1BGZ6_RHOIS</name>
<dbReference type="GO" id="GO:0016491">
    <property type="term" value="F:oxidoreductase activity"/>
    <property type="evidence" value="ECO:0007669"/>
    <property type="project" value="InterPro"/>
</dbReference>
<feature type="chain" id="PRO_5005248034" evidence="1">
    <location>
        <begin position="31"/>
        <end position="441"/>
    </location>
</feature>
<gene>
    <name evidence="3" type="ORF">RISK_002465</name>
</gene>
<sequence>MNCVGFRKWLAQPLLLFCVAFVAIPSVTHSQDKPSFELSEDVREALTPLFSRILKADVSRATVDLSVETVMGGEVVETAESVYEIASKYPDQYTIYYKSADDRKRLYSDGEKGVVALTPEAFFRLSEVASSQELATRSELNLGPYPEAVLALTLAGVDPAVTFLGGMKSVEVAGKMKYRGSIDSIHLRGQQKDGVTWDLWISDDSKPRPLRLLVDLTPMLIATGQVAVPQGYAYSLRYDFKSWRVIGEVDEKLFQYTPPPGAVEYESLEDFQQQSSEELAEHPLLGESIPDFELTLLDGSIIRKDDLKGKVFVLDFWATWCGPCLQAMPVLAETTKAFADKGVQFYAVNVGESSALVKGFVSEQDWDVAVASDPKGDLIELFSAKSIPLTLLIAPSGVVEAVHQGYPGAEALKQQFTDELEVLVQGGRIASSVPTDAKPEK</sequence>
<dbReference type="InterPro" id="IPR019207">
    <property type="entry name" value="DUF2092"/>
</dbReference>
<dbReference type="PANTHER" id="PTHR42852">
    <property type="entry name" value="THIOL:DISULFIDE INTERCHANGE PROTEIN DSBE"/>
    <property type="match status" value="1"/>
</dbReference>
<comment type="caution">
    <text evidence="3">The sequence shown here is derived from an EMBL/GenBank/DDBJ whole genome shotgun (WGS) entry which is preliminary data.</text>
</comment>
<dbReference type="InterPro" id="IPR036249">
    <property type="entry name" value="Thioredoxin-like_sf"/>
</dbReference>
<keyword evidence="1" id="KW-0732">Signal</keyword>
<dbReference type="Pfam" id="PF00578">
    <property type="entry name" value="AhpC-TSA"/>
    <property type="match status" value="1"/>
</dbReference>
<organism evidence="3 4">
    <name type="scientific">Rhodopirellula islandica</name>
    <dbReference type="NCBI Taxonomy" id="595434"/>
    <lineage>
        <taxon>Bacteria</taxon>
        <taxon>Pseudomonadati</taxon>
        <taxon>Planctomycetota</taxon>
        <taxon>Planctomycetia</taxon>
        <taxon>Pirellulales</taxon>
        <taxon>Pirellulaceae</taxon>
        <taxon>Rhodopirellula</taxon>
    </lineage>
</organism>
<evidence type="ECO:0000256" key="1">
    <source>
        <dbReference type="SAM" id="SignalP"/>
    </source>
</evidence>
<dbReference type="SUPFAM" id="SSF52833">
    <property type="entry name" value="Thioredoxin-like"/>
    <property type="match status" value="1"/>
</dbReference>
<feature type="signal peptide" evidence="1">
    <location>
        <begin position="1"/>
        <end position="30"/>
    </location>
</feature>
<dbReference type="OrthoDB" id="261881at2"/>
<evidence type="ECO:0000313" key="4">
    <source>
        <dbReference type="Proteomes" id="UP000036367"/>
    </source>
</evidence>
<dbReference type="PANTHER" id="PTHR42852:SF17">
    <property type="entry name" value="THIOREDOXIN-LIKE PROTEIN HI_1115"/>
    <property type="match status" value="1"/>
</dbReference>
<protein>
    <submittedName>
        <fullName evidence="3">Thiol:disulfide oxidoreductase</fullName>
    </submittedName>
</protein>